<evidence type="ECO:0000313" key="2">
    <source>
        <dbReference type="Proteomes" id="UP001596392"/>
    </source>
</evidence>
<protein>
    <submittedName>
        <fullName evidence="1">Uncharacterized protein</fullName>
    </submittedName>
</protein>
<accession>A0ABW2H2J0</accession>
<sequence length="45" mass="4815">MSRWPGRDRLAWAAAVLGPVAVSLICVPFRARLANTHVALLSASL</sequence>
<proteinExistence type="predicted"/>
<dbReference type="RefSeq" id="WP_376808417.1">
    <property type="nucleotide sequence ID" value="NZ_JBHTAC010000027.1"/>
</dbReference>
<gene>
    <name evidence="1" type="ORF">ACFQO7_23735</name>
</gene>
<organism evidence="1 2">
    <name type="scientific">Catellatospora aurea</name>
    <dbReference type="NCBI Taxonomy" id="1337874"/>
    <lineage>
        <taxon>Bacteria</taxon>
        <taxon>Bacillati</taxon>
        <taxon>Actinomycetota</taxon>
        <taxon>Actinomycetes</taxon>
        <taxon>Micromonosporales</taxon>
        <taxon>Micromonosporaceae</taxon>
        <taxon>Catellatospora</taxon>
    </lineage>
</organism>
<evidence type="ECO:0000313" key="1">
    <source>
        <dbReference type="EMBL" id="MFC7245498.1"/>
    </source>
</evidence>
<dbReference type="Proteomes" id="UP001596392">
    <property type="component" value="Unassembled WGS sequence"/>
</dbReference>
<dbReference type="EMBL" id="JBHTAC010000027">
    <property type="protein sequence ID" value="MFC7245498.1"/>
    <property type="molecule type" value="Genomic_DNA"/>
</dbReference>
<name>A0ABW2H2J0_9ACTN</name>
<keyword evidence="2" id="KW-1185">Reference proteome</keyword>
<comment type="caution">
    <text evidence="1">The sequence shown here is derived from an EMBL/GenBank/DDBJ whole genome shotgun (WGS) entry which is preliminary data.</text>
</comment>
<reference evidence="2" key="1">
    <citation type="journal article" date="2019" name="Int. J. Syst. Evol. Microbiol.">
        <title>The Global Catalogue of Microorganisms (GCM) 10K type strain sequencing project: providing services to taxonomists for standard genome sequencing and annotation.</title>
        <authorList>
            <consortium name="The Broad Institute Genomics Platform"/>
            <consortium name="The Broad Institute Genome Sequencing Center for Infectious Disease"/>
            <person name="Wu L."/>
            <person name="Ma J."/>
        </authorList>
    </citation>
    <scope>NUCLEOTIDE SEQUENCE [LARGE SCALE GENOMIC DNA]</scope>
    <source>
        <strain evidence="2">CGMCC 1.9106</strain>
    </source>
</reference>